<evidence type="ECO:0000256" key="1">
    <source>
        <dbReference type="ARBA" id="ARBA00004123"/>
    </source>
</evidence>
<feature type="region of interest" description="Disordered" evidence="9">
    <location>
        <begin position="258"/>
        <end position="286"/>
    </location>
</feature>
<evidence type="ECO:0000256" key="2">
    <source>
        <dbReference type="ARBA" id="ARBA00008548"/>
    </source>
</evidence>
<dbReference type="PRINTS" id="PR02031">
    <property type="entry name" value="CYSSERRICHNP"/>
</dbReference>
<dbReference type="AlphaFoldDB" id="A0A060XNP1"/>
<feature type="compositionally biased region" description="Polar residues" evidence="9">
    <location>
        <begin position="309"/>
        <end position="318"/>
    </location>
</feature>
<dbReference type="InterPro" id="IPR031972">
    <property type="entry name" value="CSRNP_N"/>
</dbReference>
<reference evidence="11" key="1">
    <citation type="journal article" date="2014" name="Nat. Commun.">
        <title>The rainbow trout genome provides novel insights into evolution after whole-genome duplication in vertebrates.</title>
        <authorList>
            <person name="Berthelot C."/>
            <person name="Brunet F."/>
            <person name="Chalopin D."/>
            <person name="Juanchich A."/>
            <person name="Bernard M."/>
            <person name="Noel B."/>
            <person name="Bento P."/>
            <person name="Da Silva C."/>
            <person name="Labadie K."/>
            <person name="Alberti A."/>
            <person name="Aury J.M."/>
            <person name="Louis A."/>
            <person name="Dehais P."/>
            <person name="Bardou P."/>
            <person name="Montfort J."/>
            <person name="Klopp C."/>
            <person name="Cabau C."/>
            <person name="Gaspin C."/>
            <person name="Thorgaard G.H."/>
            <person name="Boussaha M."/>
            <person name="Quillet E."/>
            <person name="Guyomard R."/>
            <person name="Galiana D."/>
            <person name="Bobe J."/>
            <person name="Volff J.N."/>
            <person name="Genet C."/>
            <person name="Wincker P."/>
            <person name="Jaillon O."/>
            <person name="Roest Crollius H."/>
            <person name="Guiguen Y."/>
        </authorList>
    </citation>
    <scope>NUCLEOTIDE SEQUENCE [LARGE SCALE GENOMIC DNA]</scope>
</reference>
<dbReference type="GO" id="GO:0005634">
    <property type="term" value="C:nucleus"/>
    <property type="evidence" value="ECO:0007669"/>
    <property type="project" value="UniProtKB-SubCell"/>
</dbReference>
<dbReference type="Proteomes" id="UP000193380">
    <property type="component" value="Unassembled WGS sequence"/>
</dbReference>
<accession>A0A060XNP1</accession>
<feature type="domain" description="Cysteine/serine-rich nuclear protein N-terminal" evidence="10">
    <location>
        <begin position="17"/>
        <end position="246"/>
    </location>
</feature>
<dbReference type="PANTHER" id="PTHR13580">
    <property type="entry name" value="TGF-BETA INDUCED APOPTOSIS PROTEIN"/>
    <property type="match status" value="1"/>
</dbReference>
<evidence type="ECO:0000256" key="5">
    <source>
        <dbReference type="ARBA" id="ARBA00023125"/>
    </source>
</evidence>
<keyword evidence="8" id="KW-0539">Nucleus</keyword>
<dbReference type="GO" id="GO:0043565">
    <property type="term" value="F:sequence-specific DNA binding"/>
    <property type="evidence" value="ECO:0007669"/>
    <property type="project" value="TreeGrafter"/>
</dbReference>
<organism evidence="11 12">
    <name type="scientific">Oncorhynchus mykiss</name>
    <name type="common">Rainbow trout</name>
    <name type="synonym">Salmo gairdneri</name>
    <dbReference type="NCBI Taxonomy" id="8022"/>
    <lineage>
        <taxon>Eukaryota</taxon>
        <taxon>Metazoa</taxon>
        <taxon>Chordata</taxon>
        <taxon>Craniata</taxon>
        <taxon>Vertebrata</taxon>
        <taxon>Euteleostomi</taxon>
        <taxon>Actinopterygii</taxon>
        <taxon>Neopterygii</taxon>
        <taxon>Teleostei</taxon>
        <taxon>Protacanthopterygii</taxon>
        <taxon>Salmoniformes</taxon>
        <taxon>Salmonidae</taxon>
        <taxon>Salmoninae</taxon>
        <taxon>Oncorhynchus</taxon>
    </lineage>
</organism>
<evidence type="ECO:0000313" key="11">
    <source>
        <dbReference type="EMBL" id="CDQ78909.1"/>
    </source>
</evidence>
<sequence>RSILKSPKLSHDNSGHSNSVVFNQVTVFLFQRCQGFTSVPRRGGATLGMVRKHSALRRYTLAEHTQERRRRRRERLRDRLREERLETLRQRLTASGITDQEELDRLTIDQIDQVPDEDIEAHLPAADLEDGEEDGGDGGFLYPYASRQRQALLRAAGARHIDREEKRELHALRKSREDCGCDCQGFCEPETCACSLNGIKCQMDRSNFPCGCTKDGCGNTNGRVEFNSRRVQTHYIHTVMRLELEKRLQDEILTQRRDPEENQDDLQELQDQGQHQQDKGLPLSIPTTPTFHFSSELCEVENSCCSDMTDSSGVSAQSEDSDVGGSPREHQPLLDVDDGGLACVLSFCDSDNEDCSMGNNTQRYTEKTHRHTDNTQRYTEKTHRHADNSYSGGSFMAEYQDDNANQATALFTHRLPQHTLSFHRLLIQQLHGPQSLL</sequence>
<protein>
    <recommendedName>
        <fullName evidence="10">Cysteine/serine-rich nuclear protein N-terminal domain-containing protein</fullName>
    </recommendedName>
</protein>
<keyword evidence="7" id="KW-0804">Transcription</keyword>
<dbReference type="InterPro" id="IPR023260">
    <property type="entry name" value="Cys/Ser-rich_nuc_prot"/>
</dbReference>
<evidence type="ECO:0000256" key="4">
    <source>
        <dbReference type="ARBA" id="ARBA00023015"/>
    </source>
</evidence>
<evidence type="ECO:0000256" key="6">
    <source>
        <dbReference type="ARBA" id="ARBA00023159"/>
    </source>
</evidence>
<name>A0A060XNP1_ONCMY</name>
<dbReference type="GO" id="GO:0000981">
    <property type="term" value="F:DNA-binding transcription factor activity, RNA polymerase II-specific"/>
    <property type="evidence" value="ECO:0007669"/>
    <property type="project" value="TreeGrafter"/>
</dbReference>
<keyword evidence="4" id="KW-0805">Transcription regulation</keyword>
<feature type="region of interest" description="Disordered" evidence="9">
    <location>
        <begin position="366"/>
        <end position="388"/>
    </location>
</feature>
<dbReference type="PaxDb" id="8022-A0A060XNP1"/>
<evidence type="ECO:0000259" key="10">
    <source>
        <dbReference type="Pfam" id="PF16019"/>
    </source>
</evidence>
<dbReference type="Pfam" id="PF16019">
    <property type="entry name" value="CSRNP_N"/>
    <property type="match status" value="1"/>
</dbReference>
<dbReference type="PANTHER" id="PTHR13580:SF10">
    <property type="entry name" value="CYSTEINE_SERINE-RICH NUCLEAR PROTEIN 1"/>
    <property type="match status" value="1"/>
</dbReference>
<dbReference type="GO" id="GO:0006915">
    <property type="term" value="P:apoptotic process"/>
    <property type="evidence" value="ECO:0007669"/>
    <property type="project" value="UniProtKB-KW"/>
</dbReference>
<keyword evidence="5" id="KW-0238">DNA-binding</keyword>
<comment type="similarity">
    <text evidence="2">Belongs to the AXUD1 family.</text>
</comment>
<gene>
    <name evidence="11" type="ORF">GSONMT00038264001</name>
</gene>
<evidence type="ECO:0000256" key="9">
    <source>
        <dbReference type="SAM" id="MobiDB-lite"/>
    </source>
</evidence>
<evidence type="ECO:0000256" key="8">
    <source>
        <dbReference type="ARBA" id="ARBA00023242"/>
    </source>
</evidence>
<comment type="subcellular location">
    <subcellularLocation>
        <location evidence="1">Nucleus</location>
    </subcellularLocation>
</comment>
<proteinExistence type="inferred from homology"/>
<reference evidence="11" key="2">
    <citation type="submission" date="2014-03" db="EMBL/GenBank/DDBJ databases">
        <authorList>
            <person name="Genoscope - CEA"/>
        </authorList>
    </citation>
    <scope>NUCLEOTIDE SEQUENCE</scope>
</reference>
<evidence type="ECO:0000256" key="7">
    <source>
        <dbReference type="ARBA" id="ARBA00023163"/>
    </source>
</evidence>
<dbReference type="STRING" id="8022.A0A060XNP1"/>
<keyword evidence="3" id="KW-0053">Apoptosis</keyword>
<feature type="region of interest" description="Disordered" evidence="9">
    <location>
        <begin position="309"/>
        <end position="335"/>
    </location>
</feature>
<evidence type="ECO:0000256" key="3">
    <source>
        <dbReference type="ARBA" id="ARBA00022703"/>
    </source>
</evidence>
<dbReference type="EMBL" id="FR905387">
    <property type="protein sequence ID" value="CDQ78909.1"/>
    <property type="molecule type" value="Genomic_DNA"/>
</dbReference>
<evidence type="ECO:0000313" key="12">
    <source>
        <dbReference type="Proteomes" id="UP000193380"/>
    </source>
</evidence>
<feature type="compositionally biased region" description="Basic and acidic residues" evidence="9">
    <location>
        <begin position="366"/>
        <end position="387"/>
    </location>
</feature>
<feature type="non-terminal residue" evidence="11">
    <location>
        <position position="1"/>
    </location>
</feature>
<keyword evidence="6" id="KW-0010">Activator</keyword>